<reference evidence="2 3" key="1">
    <citation type="journal article" date="2016" name="Nat. Commun.">
        <title>Thousands of microbial genomes shed light on interconnected biogeochemical processes in an aquifer system.</title>
        <authorList>
            <person name="Anantharaman K."/>
            <person name="Brown C.T."/>
            <person name="Hug L.A."/>
            <person name="Sharon I."/>
            <person name="Castelle C.J."/>
            <person name="Probst A.J."/>
            <person name="Thomas B.C."/>
            <person name="Singh A."/>
            <person name="Wilkins M.J."/>
            <person name="Karaoz U."/>
            <person name="Brodie E.L."/>
            <person name="Williams K.H."/>
            <person name="Hubbard S.S."/>
            <person name="Banfield J.F."/>
        </authorList>
    </citation>
    <scope>NUCLEOTIDE SEQUENCE [LARGE SCALE GENOMIC DNA]</scope>
</reference>
<proteinExistence type="inferred from homology"/>
<dbReference type="PANTHER" id="PTHR37478:SF2">
    <property type="entry name" value="UPF0251 PROTEIN TK0562"/>
    <property type="match status" value="1"/>
</dbReference>
<protein>
    <submittedName>
        <fullName evidence="2">Uncharacterized protein</fullName>
    </submittedName>
</protein>
<dbReference type="Pfam" id="PF02001">
    <property type="entry name" value="DUF134"/>
    <property type="match status" value="1"/>
</dbReference>
<organism evidence="2 3">
    <name type="scientific">Candidatus Gottesmanbacteria bacterium RBG_16_52_11</name>
    <dbReference type="NCBI Taxonomy" id="1798374"/>
    <lineage>
        <taxon>Bacteria</taxon>
        <taxon>Candidatus Gottesmaniibacteriota</taxon>
    </lineage>
</organism>
<dbReference type="AlphaFoldDB" id="A0A1F5YXZ8"/>
<evidence type="ECO:0000313" key="3">
    <source>
        <dbReference type="Proteomes" id="UP000178448"/>
    </source>
</evidence>
<dbReference type="EMBL" id="MFJD01000001">
    <property type="protein sequence ID" value="OGG04837.1"/>
    <property type="molecule type" value="Genomic_DNA"/>
</dbReference>
<sequence>MGRPKCDYRVDCCVGYSSYKPEGYSSGDYIEISPEEIESLRLKNIRNLDQTEAAGEMGVSQSTFQRVLTSAYRKVSEALIWGKELRIVSKQKAESTV</sequence>
<name>A0A1F5YXZ8_9BACT</name>
<dbReference type="Proteomes" id="UP000178448">
    <property type="component" value="Unassembled WGS sequence"/>
</dbReference>
<dbReference type="InterPro" id="IPR002852">
    <property type="entry name" value="UPF0251"/>
</dbReference>
<accession>A0A1F5YXZ8</accession>
<evidence type="ECO:0000256" key="1">
    <source>
        <dbReference type="ARBA" id="ARBA00009350"/>
    </source>
</evidence>
<dbReference type="PANTHER" id="PTHR37478">
    <property type="match status" value="1"/>
</dbReference>
<comment type="similarity">
    <text evidence="1">Belongs to the UPF0251 family.</text>
</comment>
<comment type="caution">
    <text evidence="2">The sequence shown here is derived from an EMBL/GenBank/DDBJ whole genome shotgun (WGS) entry which is preliminary data.</text>
</comment>
<gene>
    <name evidence="2" type="ORF">A2Z33_06030</name>
</gene>
<evidence type="ECO:0000313" key="2">
    <source>
        <dbReference type="EMBL" id="OGG04837.1"/>
    </source>
</evidence>